<dbReference type="EMBL" id="JAZDUA010000353">
    <property type="protein sequence ID" value="KAK7793994.1"/>
    <property type="molecule type" value="Genomic_DNA"/>
</dbReference>
<dbReference type="InterPro" id="IPR013320">
    <property type="entry name" value="ConA-like_dom_sf"/>
</dbReference>
<keyword evidence="3" id="KW-1133">Transmembrane helix</keyword>
<feature type="chain" id="PRO_5043020698" evidence="4">
    <location>
        <begin position="23"/>
        <end position="692"/>
    </location>
</feature>
<evidence type="ECO:0000259" key="5">
    <source>
        <dbReference type="PROSITE" id="PS50060"/>
    </source>
</evidence>
<dbReference type="CDD" id="cd00033">
    <property type="entry name" value="CCP"/>
    <property type="match status" value="2"/>
</dbReference>
<dbReference type="AlphaFoldDB" id="A0AAN9VF78"/>
<dbReference type="PROSITE" id="PS50923">
    <property type="entry name" value="SUSHI"/>
    <property type="match status" value="2"/>
</dbReference>
<accession>A0AAN9VF78</accession>
<comment type="caution">
    <text evidence="7">The sequence shown here is derived from an EMBL/GenBank/DDBJ whole genome shotgun (WGS) entry which is preliminary data.</text>
</comment>
<name>A0AAN9VF78_9ORTH</name>
<dbReference type="PROSITE" id="PS50060">
    <property type="entry name" value="MAM_2"/>
    <property type="match status" value="1"/>
</dbReference>
<comment type="caution">
    <text evidence="2">Lacks conserved residue(s) required for the propagation of feature annotation.</text>
</comment>
<dbReference type="Proteomes" id="UP001378592">
    <property type="component" value="Unassembled WGS sequence"/>
</dbReference>
<dbReference type="Gene3D" id="2.10.70.10">
    <property type="entry name" value="Complement Module, domain 1"/>
    <property type="match status" value="2"/>
</dbReference>
<keyword evidence="3" id="KW-0812">Transmembrane</keyword>
<keyword evidence="2" id="KW-0768">Sushi</keyword>
<dbReference type="GO" id="GO:0016020">
    <property type="term" value="C:membrane"/>
    <property type="evidence" value="ECO:0007669"/>
    <property type="project" value="InterPro"/>
</dbReference>
<dbReference type="InterPro" id="IPR000436">
    <property type="entry name" value="Sushi_SCR_CCP_dom"/>
</dbReference>
<evidence type="ECO:0000313" key="7">
    <source>
        <dbReference type="EMBL" id="KAK7793994.1"/>
    </source>
</evidence>
<dbReference type="SUPFAM" id="SSF57535">
    <property type="entry name" value="Complement control module/SCR domain"/>
    <property type="match status" value="2"/>
</dbReference>
<evidence type="ECO:0000259" key="6">
    <source>
        <dbReference type="PROSITE" id="PS50923"/>
    </source>
</evidence>
<dbReference type="InterPro" id="IPR035976">
    <property type="entry name" value="Sushi/SCR/CCP_sf"/>
</dbReference>
<dbReference type="SMART" id="SM00032">
    <property type="entry name" value="CCP"/>
    <property type="match status" value="2"/>
</dbReference>
<dbReference type="CDD" id="cd12087">
    <property type="entry name" value="TM_EGFR-like"/>
    <property type="match status" value="1"/>
</dbReference>
<evidence type="ECO:0000256" key="4">
    <source>
        <dbReference type="SAM" id="SignalP"/>
    </source>
</evidence>
<reference evidence="7 8" key="1">
    <citation type="submission" date="2024-03" db="EMBL/GenBank/DDBJ databases">
        <title>The genome assembly and annotation of the cricket Gryllus longicercus Weissman &amp; Gray.</title>
        <authorList>
            <person name="Szrajer S."/>
            <person name="Gray D."/>
            <person name="Ylla G."/>
        </authorList>
    </citation>
    <scope>NUCLEOTIDE SEQUENCE [LARGE SCALE GENOMIC DNA]</scope>
    <source>
        <strain evidence="7">DAG 2021-001</strain>
        <tissue evidence="7">Whole body minus gut</tissue>
    </source>
</reference>
<dbReference type="SUPFAM" id="SSF49899">
    <property type="entry name" value="Concanavalin A-like lectins/glucanases"/>
    <property type="match status" value="1"/>
</dbReference>
<dbReference type="InterPro" id="IPR051560">
    <property type="entry name" value="MAM_domain-containing"/>
</dbReference>
<dbReference type="PANTHER" id="PTHR23282:SF146">
    <property type="entry name" value="RT07201P-RELATED"/>
    <property type="match status" value="1"/>
</dbReference>
<keyword evidence="1" id="KW-1015">Disulfide bond</keyword>
<keyword evidence="4" id="KW-0732">Signal</keyword>
<feature type="signal peptide" evidence="4">
    <location>
        <begin position="1"/>
        <end position="22"/>
    </location>
</feature>
<feature type="domain" description="Sushi" evidence="6">
    <location>
        <begin position="77"/>
        <end position="132"/>
    </location>
</feature>
<feature type="transmembrane region" description="Helical" evidence="3">
    <location>
        <begin position="630"/>
        <end position="652"/>
    </location>
</feature>
<gene>
    <name evidence="7" type="ORF">R5R35_003957</name>
</gene>
<sequence length="692" mass="77358">MKIINFVATCCTVFTQFQVISADPCPQLNLINGKVRLRSKGRVAKFKCDISYQLVGNKTATCIRGTWDTNIPLCIRNDCPPFLETARNGYWIQNYKGASYTLICNDGFKLRGPRVIYCHNQRWSDSIPFCDEIHTSCDFEKEDICGWTQNTSNFTWIHHSNSTPSGILGTGPSFDHTLGENHGGHYMFVESSSPFSENYTAQLFSPVYDPQLSQRACFILWYHMHGSTMGDLNVYQKLQTSATNMTRIFHKSGEQGNQWLVGITNLTVVNKPFQIVIEAIIGRSYMSDIAIDDVKITKGQDCFIDITKSSSQPTTQITVTSPLTTESAISMPKTMRPYPTFLPPPPLPTLPPLPTFPPLTTRPLITTLRTFVPSSSSVQPSPSLPSLVPLTSLLPFVSILSTTVSQNISQVNLNFSTAFQHITTRQGTSMSSTERTLFPTKRVYSTFSTPSFNLSDKNNRTEFFKPTPLFPSYLTTKEEPMTTLSTNESLLPSPNTGNTFRSFLTTRVFSSTKYDKTSTVPRTTPVIRNTITKATARTQMYFGVSTLKPFKHTSKSYNLLPTLSFLTTTSSPKYDLRRKTAVQTYLPIQRTTLKIDIKPPIRKGYGTTLEPSTKIKESKAEPKVSHVSSIAGAVGGVIAVAIIAALLVFVLSRRITRFKKHRDMSEDSDVRFLTSDEVLDFSLARPNDDDDL</sequence>
<feature type="domain" description="MAM" evidence="5">
    <location>
        <begin position="135"/>
        <end position="304"/>
    </location>
</feature>
<evidence type="ECO:0000256" key="2">
    <source>
        <dbReference type="PROSITE-ProRule" id="PRU00302"/>
    </source>
</evidence>
<feature type="domain" description="Sushi" evidence="6">
    <location>
        <begin position="23"/>
        <end position="76"/>
    </location>
</feature>
<organism evidence="7 8">
    <name type="scientific">Gryllus longicercus</name>
    <dbReference type="NCBI Taxonomy" id="2509291"/>
    <lineage>
        <taxon>Eukaryota</taxon>
        <taxon>Metazoa</taxon>
        <taxon>Ecdysozoa</taxon>
        <taxon>Arthropoda</taxon>
        <taxon>Hexapoda</taxon>
        <taxon>Insecta</taxon>
        <taxon>Pterygota</taxon>
        <taxon>Neoptera</taxon>
        <taxon>Polyneoptera</taxon>
        <taxon>Orthoptera</taxon>
        <taxon>Ensifera</taxon>
        <taxon>Gryllidea</taxon>
        <taxon>Grylloidea</taxon>
        <taxon>Gryllidae</taxon>
        <taxon>Gryllinae</taxon>
        <taxon>Gryllus</taxon>
    </lineage>
</organism>
<evidence type="ECO:0000256" key="3">
    <source>
        <dbReference type="SAM" id="Phobius"/>
    </source>
</evidence>
<protein>
    <submittedName>
        <fullName evidence="7">Uncharacterized protein</fullName>
    </submittedName>
</protein>
<dbReference type="Pfam" id="PF00629">
    <property type="entry name" value="MAM"/>
    <property type="match status" value="1"/>
</dbReference>
<dbReference type="Gene3D" id="2.60.120.200">
    <property type="match status" value="1"/>
</dbReference>
<keyword evidence="8" id="KW-1185">Reference proteome</keyword>
<dbReference type="InterPro" id="IPR000998">
    <property type="entry name" value="MAM_dom"/>
</dbReference>
<evidence type="ECO:0000313" key="8">
    <source>
        <dbReference type="Proteomes" id="UP001378592"/>
    </source>
</evidence>
<proteinExistence type="predicted"/>
<evidence type="ECO:0000256" key="1">
    <source>
        <dbReference type="ARBA" id="ARBA00023157"/>
    </source>
</evidence>
<keyword evidence="3" id="KW-0472">Membrane</keyword>
<dbReference type="SMART" id="SM00137">
    <property type="entry name" value="MAM"/>
    <property type="match status" value="1"/>
</dbReference>
<dbReference type="CDD" id="cd06263">
    <property type="entry name" value="MAM"/>
    <property type="match status" value="1"/>
</dbReference>
<dbReference type="Pfam" id="PF00084">
    <property type="entry name" value="Sushi"/>
    <property type="match status" value="2"/>
</dbReference>
<dbReference type="PANTHER" id="PTHR23282">
    <property type="entry name" value="APICAL ENDOSOMAL GLYCOPROTEIN PRECURSOR"/>
    <property type="match status" value="1"/>
</dbReference>